<proteinExistence type="predicted"/>
<dbReference type="EMBL" id="VSSQ01006663">
    <property type="protein sequence ID" value="MPM33447.1"/>
    <property type="molecule type" value="Genomic_DNA"/>
</dbReference>
<accession>A0A644YYJ9</accession>
<organism evidence="1">
    <name type="scientific">bioreactor metagenome</name>
    <dbReference type="NCBI Taxonomy" id="1076179"/>
    <lineage>
        <taxon>unclassified sequences</taxon>
        <taxon>metagenomes</taxon>
        <taxon>ecological metagenomes</taxon>
    </lineage>
</organism>
<protein>
    <submittedName>
        <fullName evidence="1">Uncharacterized protein</fullName>
    </submittedName>
</protein>
<gene>
    <name evidence="1" type="ORF">SDC9_80022</name>
</gene>
<sequence>MEDKRWESRYCDTVVCVDDCADGAWSGRLISSGLAEPVVFRGVMQFLLEMERLLDDTKFPEPFARTRTFASVEPPLAGTASGPEQGRAATFSLRILFRQNASWQGSVRWLEGRREESFRSVLELLLMMNSALSQEGSGSGE</sequence>
<comment type="caution">
    <text evidence="1">The sequence shown here is derived from an EMBL/GenBank/DDBJ whole genome shotgun (WGS) entry which is preliminary data.</text>
</comment>
<reference evidence="1" key="1">
    <citation type="submission" date="2019-08" db="EMBL/GenBank/DDBJ databases">
        <authorList>
            <person name="Kucharzyk K."/>
            <person name="Murdoch R.W."/>
            <person name="Higgins S."/>
            <person name="Loffler F."/>
        </authorList>
    </citation>
    <scope>NUCLEOTIDE SEQUENCE</scope>
</reference>
<evidence type="ECO:0000313" key="1">
    <source>
        <dbReference type="EMBL" id="MPM33447.1"/>
    </source>
</evidence>
<dbReference type="AlphaFoldDB" id="A0A644YYJ9"/>
<name>A0A644YYJ9_9ZZZZ</name>